<evidence type="ECO:0000256" key="5">
    <source>
        <dbReference type="HAMAP-Rule" id="MF_00378"/>
    </source>
</evidence>
<dbReference type="GO" id="GO:0005737">
    <property type="term" value="C:cytoplasm"/>
    <property type="evidence" value="ECO:0007669"/>
    <property type="project" value="UniProtKB-SubCell"/>
</dbReference>
<dbReference type="InterPro" id="IPR025824">
    <property type="entry name" value="OB-fold_nuc-bd_dom"/>
</dbReference>
<dbReference type="EC" id="3.1.11.6" evidence="5"/>
<dbReference type="OrthoDB" id="9802795at2"/>
<dbReference type="GO" id="GO:0009318">
    <property type="term" value="C:exodeoxyribonuclease VII complex"/>
    <property type="evidence" value="ECO:0007669"/>
    <property type="project" value="UniProtKB-UniRule"/>
</dbReference>
<dbReference type="RefSeq" id="WP_092570384.1">
    <property type="nucleotide sequence ID" value="NZ_FOEN01000002.1"/>
</dbReference>
<evidence type="ECO:0000256" key="4">
    <source>
        <dbReference type="ARBA" id="ARBA00022839"/>
    </source>
</evidence>
<dbReference type="Pfam" id="PF02601">
    <property type="entry name" value="Exonuc_VII_L"/>
    <property type="match status" value="1"/>
</dbReference>
<comment type="similarity">
    <text evidence="5 6">Belongs to the XseA family.</text>
</comment>
<comment type="subunit">
    <text evidence="5">Heterooligomer composed of large and small subunits.</text>
</comment>
<evidence type="ECO:0000256" key="3">
    <source>
        <dbReference type="ARBA" id="ARBA00022801"/>
    </source>
</evidence>
<proteinExistence type="inferred from homology"/>
<dbReference type="AlphaFoldDB" id="A0A1H9APV4"/>
<dbReference type="Proteomes" id="UP000198833">
    <property type="component" value="Unassembled WGS sequence"/>
</dbReference>
<feature type="coiled-coil region" evidence="7">
    <location>
        <begin position="316"/>
        <end position="374"/>
    </location>
</feature>
<feature type="domain" description="Exonuclease VII large subunit C-terminal" evidence="8">
    <location>
        <begin position="136"/>
        <end position="442"/>
    </location>
</feature>
<gene>
    <name evidence="5" type="primary">xseA</name>
    <name evidence="10" type="ORF">SAMN04488558_10239</name>
</gene>
<accession>A0A1H9APV4</accession>
<evidence type="ECO:0000256" key="6">
    <source>
        <dbReference type="RuleBase" id="RU004355"/>
    </source>
</evidence>
<evidence type="ECO:0000259" key="9">
    <source>
        <dbReference type="Pfam" id="PF13742"/>
    </source>
</evidence>
<dbReference type="PANTHER" id="PTHR30008">
    <property type="entry name" value="EXODEOXYRIBONUCLEASE 7 LARGE SUBUNIT"/>
    <property type="match status" value="1"/>
</dbReference>
<dbReference type="CDD" id="cd04489">
    <property type="entry name" value="ExoVII_LU_OBF"/>
    <property type="match status" value="1"/>
</dbReference>
<evidence type="ECO:0000256" key="1">
    <source>
        <dbReference type="ARBA" id="ARBA00022490"/>
    </source>
</evidence>
<feature type="domain" description="OB-fold nucleic acid binding" evidence="9">
    <location>
        <begin position="12"/>
        <end position="107"/>
    </location>
</feature>
<dbReference type="InterPro" id="IPR003753">
    <property type="entry name" value="Exonuc_VII_L"/>
</dbReference>
<comment type="subcellular location">
    <subcellularLocation>
        <location evidence="5 6">Cytoplasm</location>
    </subcellularLocation>
</comment>
<dbReference type="EMBL" id="FOEN01000002">
    <property type="protein sequence ID" value="SEP78413.1"/>
    <property type="molecule type" value="Genomic_DNA"/>
</dbReference>
<dbReference type="STRING" id="89093.SAMN04488558_10239"/>
<organism evidence="10 11">
    <name type="scientific">Ignavigranum ruoffiae</name>
    <dbReference type="NCBI Taxonomy" id="89093"/>
    <lineage>
        <taxon>Bacteria</taxon>
        <taxon>Bacillati</taxon>
        <taxon>Bacillota</taxon>
        <taxon>Bacilli</taxon>
        <taxon>Lactobacillales</taxon>
        <taxon>Aerococcaceae</taxon>
        <taxon>Ignavigranum</taxon>
    </lineage>
</organism>
<dbReference type="Pfam" id="PF13742">
    <property type="entry name" value="tRNA_anti_2"/>
    <property type="match status" value="1"/>
</dbReference>
<keyword evidence="3 5" id="KW-0378">Hydrolase</keyword>
<name>A0A1H9APV4_9LACT</name>
<dbReference type="PANTHER" id="PTHR30008:SF0">
    <property type="entry name" value="EXODEOXYRIBONUCLEASE 7 LARGE SUBUNIT"/>
    <property type="match status" value="1"/>
</dbReference>
<reference evidence="10 11" key="1">
    <citation type="submission" date="2016-10" db="EMBL/GenBank/DDBJ databases">
        <authorList>
            <person name="de Groot N.N."/>
        </authorList>
    </citation>
    <scope>NUCLEOTIDE SEQUENCE [LARGE SCALE GENOMIC DNA]</scope>
    <source>
        <strain evidence="10 11">DSM 15695</strain>
    </source>
</reference>
<evidence type="ECO:0000259" key="8">
    <source>
        <dbReference type="Pfam" id="PF02601"/>
    </source>
</evidence>
<dbReference type="GO" id="GO:0006308">
    <property type="term" value="P:DNA catabolic process"/>
    <property type="evidence" value="ECO:0007669"/>
    <property type="project" value="UniProtKB-UniRule"/>
</dbReference>
<keyword evidence="11" id="KW-1185">Reference proteome</keyword>
<dbReference type="NCBIfam" id="TIGR00237">
    <property type="entry name" value="xseA"/>
    <property type="match status" value="1"/>
</dbReference>
<evidence type="ECO:0000313" key="10">
    <source>
        <dbReference type="EMBL" id="SEP78413.1"/>
    </source>
</evidence>
<dbReference type="HAMAP" id="MF_00378">
    <property type="entry name" value="Exonuc_7_L"/>
    <property type="match status" value="1"/>
</dbReference>
<keyword evidence="2 5" id="KW-0540">Nuclease</keyword>
<keyword evidence="7" id="KW-0175">Coiled coil</keyword>
<dbReference type="InterPro" id="IPR020579">
    <property type="entry name" value="Exonuc_VII_lsu_C"/>
</dbReference>
<evidence type="ECO:0000313" key="11">
    <source>
        <dbReference type="Proteomes" id="UP000198833"/>
    </source>
</evidence>
<dbReference type="GO" id="GO:0003676">
    <property type="term" value="F:nucleic acid binding"/>
    <property type="evidence" value="ECO:0007669"/>
    <property type="project" value="InterPro"/>
</dbReference>
<evidence type="ECO:0000256" key="7">
    <source>
        <dbReference type="SAM" id="Coils"/>
    </source>
</evidence>
<comment type="catalytic activity">
    <reaction evidence="5 6">
        <text>Exonucleolytic cleavage in either 5'- to 3'- or 3'- to 5'-direction to yield nucleoside 5'-phosphates.</text>
        <dbReference type="EC" id="3.1.11.6"/>
    </reaction>
</comment>
<comment type="function">
    <text evidence="5">Bidirectionally degrades single-stranded DNA into large acid-insoluble oligonucleotides, which are then degraded further into small acid-soluble oligonucleotides.</text>
</comment>
<evidence type="ECO:0000256" key="2">
    <source>
        <dbReference type="ARBA" id="ARBA00022722"/>
    </source>
</evidence>
<sequence>MQVEQEGQKNYLTVTALTKYLARKFDVDPYLKDVILIGELSNFNPKATRHRYFSLKDDQSKLNAVMFKSDFDRLTFQPEEGMRVIVQGRVSIYGPSGRYQITIKSMQPDGVGALYQAFEQLKNKLKEQGVFDRPRLTVPRFPKNIAVITSPSGAVIRDILTTVQRRYPIVGVTVFPTRVQGQEAKYEIVRALQRVEELKDQFDVIILARGGGSIEDLWSFNEEMVAQAMLQSSLPIISSIGHETDVTIADYVADLRAATPTAAAELAVPVLSEVLSLLKTYDHRLQSVFYKQIQMLKKRLEYSQQSYIFQDPVRIYQTYAQRLDELTLQLNKQSQQMIRNQGQRLEYLHQRLKSQNLSQMINQTRLRLVELDKQVHKQINQQLQNQQNALMTHIQLLDALSPLKIMQRGYAIVEQDEMIVRSVNDVNPDHPLSIQLYDGMIVSTVDQMISKENRNDGR</sequence>
<keyword evidence="4 5" id="KW-0269">Exonuclease</keyword>
<protein>
    <recommendedName>
        <fullName evidence="5">Exodeoxyribonuclease 7 large subunit</fullName>
        <ecNumber evidence="5">3.1.11.6</ecNumber>
    </recommendedName>
    <alternativeName>
        <fullName evidence="5">Exodeoxyribonuclease VII large subunit</fullName>
        <shortName evidence="5">Exonuclease VII large subunit</shortName>
    </alternativeName>
</protein>
<keyword evidence="1 5" id="KW-0963">Cytoplasm</keyword>
<dbReference type="GO" id="GO:0008855">
    <property type="term" value="F:exodeoxyribonuclease VII activity"/>
    <property type="evidence" value="ECO:0007669"/>
    <property type="project" value="UniProtKB-UniRule"/>
</dbReference>